<dbReference type="Pfam" id="PF01938">
    <property type="entry name" value="TRAM"/>
    <property type="match status" value="1"/>
</dbReference>
<protein>
    <submittedName>
        <fullName evidence="6">TRAM domain-containing protein</fullName>
    </submittedName>
</protein>
<dbReference type="CDD" id="cd02440">
    <property type="entry name" value="AdoMet_MTases"/>
    <property type="match status" value="1"/>
</dbReference>
<dbReference type="SUPFAM" id="SSF50249">
    <property type="entry name" value="Nucleic acid-binding proteins"/>
    <property type="match status" value="1"/>
</dbReference>
<comment type="caution">
    <text evidence="6">The sequence shown here is derived from an EMBL/GenBank/DDBJ whole genome shotgun (WGS) entry which is preliminary data.</text>
</comment>
<evidence type="ECO:0000313" key="6">
    <source>
        <dbReference type="EMBL" id="GAA1092976.1"/>
    </source>
</evidence>
<dbReference type="RefSeq" id="WP_343991064.1">
    <property type="nucleotide sequence ID" value="NZ_BAAALG010000002.1"/>
</dbReference>
<dbReference type="InterPro" id="IPR010280">
    <property type="entry name" value="U5_MeTrfase_fam"/>
</dbReference>
<dbReference type="InterPro" id="IPR002792">
    <property type="entry name" value="TRAM_dom"/>
</dbReference>
<keyword evidence="2 4" id="KW-0808">Transferase</keyword>
<dbReference type="PROSITE" id="PS50926">
    <property type="entry name" value="TRAM"/>
    <property type="match status" value="1"/>
</dbReference>
<dbReference type="EMBL" id="BAAALG010000002">
    <property type="protein sequence ID" value="GAA1092976.1"/>
    <property type="molecule type" value="Genomic_DNA"/>
</dbReference>
<name>A0ABN1TLS2_9ACTN</name>
<dbReference type="PROSITE" id="PS01231">
    <property type="entry name" value="TRMA_2"/>
    <property type="match status" value="1"/>
</dbReference>
<evidence type="ECO:0000256" key="4">
    <source>
        <dbReference type="PROSITE-ProRule" id="PRU01024"/>
    </source>
</evidence>
<feature type="active site" description="Nucleophile" evidence="4">
    <location>
        <position position="346"/>
    </location>
</feature>
<feature type="domain" description="TRAM" evidence="5">
    <location>
        <begin position="13"/>
        <end position="76"/>
    </location>
</feature>
<feature type="binding site" evidence="4">
    <location>
        <position position="319"/>
    </location>
    <ligand>
        <name>S-adenosyl-L-methionine</name>
        <dbReference type="ChEBI" id="CHEBI:59789"/>
    </ligand>
</feature>
<feature type="binding site" evidence="4">
    <location>
        <position position="222"/>
    </location>
    <ligand>
        <name>S-adenosyl-L-methionine</name>
        <dbReference type="ChEBI" id="CHEBI:59789"/>
    </ligand>
</feature>
<dbReference type="PANTHER" id="PTHR11061:SF30">
    <property type="entry name" value="TRNA (URACIL(54)-C(5))-METHYLTRANSFERASE"/>
    <property type="match status" value="1"/>
</dbReference>
<dbReference type="InterPro" id="IPR012340">
    <property type="entry name" value="NA-bd_OB-fold"/>
</dbReference>
<evidence type="ECO:0000259" key="5">
    <source>
        <dbReference type="PROSITE" id="PS50926"/>
    </source>
</evidence>
<dbReference type="SUPFAM" id="SSF53335">
    <property type="entry name" value="S-adenosyl-L-methionine-dependent methyltransferases"/>
    <property type="match status" value="1"/>
</dbReference>
<accession>A0ABN1TLS2</accession>
<keyword evidence="3 4" id="KW-0949">S-adenosyl-L-methionine</keyword>
<dbReference type="InterPro" id="IPR030391">
    <property type="entry name" value="MeTrfase_TrmA_CS"/>
</dbReference>
<evidence type="ECO:0000256" key="2">
    <source>
        <dbReference type="ARBA" id="ARBA00022679"/>
    </source>
</evidence>
<organism evidence="6 7">
    <name type="scientific">Nocardioides dubius</name>
    <dbReference type="NCBI Taxonomy" id="317019"/>
    <lineage>
        <taxon>Bacteria</taxon>
        <taxon>Bacillati</taxon>
        <taxon>Actinomycetota</taxon>
        <taxon>Actinomycetes</taxon>
        <taxon>Propionibacteriales</taxon>
        <taxon>Nocardioidaceae</taxon>
        <taxon>Nocardioides</taxon>
    </lineage>
</organism>
<feature type="binding site" evidence="4">
    <location>
        <position position="275"/>
    </location>
    <ligand>
        <name>S-adenosyl-L-methionine</name>
        <dbReference type="ChEBI" id="CHEBI:59789"/>
    </ligand>
</feature>
<evidence type="ECO:0000313" key="7">
    <source>
        <dbReference type="Proteomes" id="UP001501581"/>
    </source>
</evidence>
<feature type="binding site" evidence="4">
    <location>
        <position position="251"/>
    </location>
    <ligand>
        <name>S-adenosyl-L-methionine</name>
        <dbReference type="ChEBI" id="CHEBI:59789"/>
    </ligand>
</feature>
<dbReference type="InterPro" id="IPR029063">
    <property type="entry name" value="SAM-dependent_MTases_sf"/>
</dbReference>
<sequence length="394" mass="41860">MARTTRERKARGASLVGRRYQVQIGAVAHGGHCVGRIAELGDRVAFVRHALPGELVEIQITEGTEGDRFLRADAVQVLTPSADRVDAPCLVAGPGGCGGCDFQHVELGAQRRLKADVVREQLVRLGGFDPADPLVADLVVQPVPGDQDGLRWRTRVEYARTPDGHQGMRAHRSRRVVPVDDCLIAAPDARVASQSRGTVIIERVRAAAGERAFEVEGDGFWQVHPGAPTALVDQVTAYAEVRPGDRVVDLYSGVGLFSGFLGAQAGASGAVTLVEGSRSACGHARENLADLDRVRVLTGSVDEVLGAGTVSGADVVVLDPPREGAKRAVVEAVAALDPRTVVYVACDPAALARDLKIFGELGWRVTDLASFDLFPMTHHVECVVRLTRSGSDQG</sequence>
<proteinExistence type="inferred from homology"/>
<keyword evidence="1 4" id="KW-0489">Methyltransferase</keyword>
<comment type="similarity">
    <text evidence="4">Belongs to the class I-like SAM-binding methyltransferase superfamily. RNA M5U methyltransferase family.</text>
</comment>
<reference evidence="6 7" key="1">
    <citation type="journal article" date="2019" name="Int. J. Syst. Evol. Microbiol.">
        <title>The Global Catalogue of Microorganisms (GCM) 10K type strain sequencing project: providing services to taxonomists for standard genome sequencing and annotation.</title>
        <authorList>
            <consortium name="The Broad Institute Genomics Platform"/>
            <consortium name="The Broad Institute Genome Sequencing Center for Infectious Disease"/>
            <person name="Wu L."/>
            <person name="Ma J."/>
        </authorList>
    </citation>
    <scope>NUCLEOTIDE SEQUENCE [LARGE SCALE GENOMIC DNA]</scope>
    <source>
        <strain evidence="6 7">JCM 13008</strain>
    </source>
</reference>
<dbReference type="Gene3D" id="2.40.50.1070">
    <property type="match status" value="2"/>
</dbReference>
<dbReference type="Proteomes" id="UP001501581">
    <property type="component" value="Unassembled WGS sequence"/>
</dbReference>
<dbReference type="Gene3D" id="3.40.50.150">
    <property type="entry name" value="Vaccinia Virus protein VP39"/>
    <property type="match status" value="2"/>
</dbReference>
<dbReference type="Gene3D" id="2.40.50.140">
    <property type="entry name" value="Nucleic acid-binding proteins"/>
    <property type="match status" value="1"/>
</dbReference>
<evidence type="ECO:0000256" key="3">
    <source>
        <dbReference type="ARBA" id="ARBA00022691"/>
    </source>
</evidence>
<keyword evidence="7" id="KW-1185">Reference proteome</keyword>
<gene>
    <name evidence="6" type="ORF">GCM10009668_05260</name>
</gene>
<dbReference type="PANTHER" id="PTHR11061">
    <property type="entry name" value="RNA M5U METHYLTRANSFERASE"/>
    <property type="match status" value="1"/>
</dbReference>
<dbReference type="PROSITE" id="PS51687">
    <property type="entry name" value="SAM_MT_RNA_M5U"/>
    <property type="match status" value="1"/>
</dbReference>
<dbReference type="Pfam" id="PF05958">
    <property type="entry name" value="tRNA_U5-meth_tr"/>
    <property type="match status" value="1"/>
</dbReference>
<evidence type="ECO:0000256" key="1">
    <source>
        <dbReference type="ARBA" id="ARBA00022603"/>
    </source>
</evidence>